<dbReference type="EMBL" id="KQ434878">
    <property type="protein sequence ID" value="KZC09912.1"/>
    <property type="molecule type" value="Genomic_DNA"/>
</dbReference>
<feature type="transmembrane region" description="Helical" evidence="1">
    <location>
        <begin position="282"/>
        <end position="299"/>
    </location>
</feature>
<protein>
    <recommendedName>
        <fullName evidence="4">Odorant receptor</fullName>
    </recommendedName>
</protein>
<proteinExistence type="predicted"/>
<feature type="transmembrane region" description="Helical" evidence="1">
    <location>
        <begin position="73"/>
        <end position="90"/>
    </location>
</feature>
<keyword evidence="3" id="KW-1185">Reference proteome</keyword>
<accession>A0A154PDI3</accession>
<dbReference type="Proteomes" id="UP000076502">
    <property type="component" value="Unassembled WGS sequence"/>
</dbReference>
<feature type="transmembrane region" description="Helical" evidence="1">
    <location>
        <begin position="212"/>
        <end position="234"/>
    </location>
</feature>
<dbReference type="AlphaFoldDB" id="A0A154PDI3"/>
<evidence type="ECO:0000313" key="2">
    <source>
        <dbReference type="EMBL" id="KZC09912.1"/>
    </source>
</evidence>
<evidence type="ECO:0000313" key="3">
    <source>
        <dbReference type="Proteomes" id="UP000076502"/>
    </source>
</evidence>
<feature type="transmembrane region" description="Helical" evidence="1">
    <location>
        <begin position="153"/>
        <end position="177"/>
    </location>
</feature>
<evidence type="ECO:0000256" key="1">
    <source>
        <dbReference type="SAM" id="Phobius"/>
    </source>
</evidence>
<sequence>MDVFQRNYNMYYNVLCITGLWPFDDSLPSKIQRVVISVLTLWCIGVQVTVLHQCVNNTCLTFTVRASEMLRKYFSFVLIAGLTTVDFTIYNLLTMLSYFCPMLLYFVRYVGFIYSFPSIRFMFKSIMADCVTLKNPIEVELLMKRMKATRTMFLIYLCFSCLAIALISILLLVPIFLQPKLQSRALRVMGFFFDEKSKQLNWICVHVTLTSLIGLLGIACTEASLAVFSFYLCGLFEIARRNSLWYKAPLKTQKMLLFILMRSSTEVQFNLAGLFIPSYTGFSTMISSSFSYFTVLYSVQ</sequence>
<name>A0A154PDI3_DUFNO</name>
<organism evidence="2 3">
    <name type="scientific">Dufourea novaeangliae</name>
    <name type="common">Sweat bee</name>
    <dbReference type="NCBI Taxonomy" id="178035"/>
    <lineage>
        <taxon>Eukaryota</taxon>
        <taxon>Metazoa</taxon>
        <taxon>Ecdysozoa</taxon>
        <taxon>Arthropoda</taxon>
        <taxon>Hexapoda</taxon>
        <taxon>Insecta</taxon>
        <taxon>Pterygota</taxon>
        <taxon>Neoptera</taxon>
        <taxon>Endopterygota</taxon>
        <taxon>Hymenoptera</taxon>
        <taxon>Apocrita</taxon>
        <taxon>Aculeata</taxon>
        <taxon>Apoidea</taxon>
        <taxon>Anthophila</taxon>
        <taxon>Halictidae</taxon>
        <taxon>Rophitinae</taxon>
        <taxon>Dufourea</taxon>
    </lineage>
</organism>
<dbReference type="STRING" id="178035.A0A154PDI3"/>
<reference evidence="2 3" key="1">
    <citation type="submission" date="2015-07" db="EMBL/GenBank/DDBJ databases">
        <title>The genome of Dufourea novaeangliae.</title>
        <authorList>
            <person name="Pan H."/>
            <person name="Kapheim K."/>
        </authorList>
    </citation>
    <scope>NUCLEOTIDE SEQUENCE [LARGE SCALE GENOMIC DNA]</scope>
    <source>
        <strain evidence="2">0120121106</strain>
        <tissue evidence="2">Whole body</tissue>
    </source>
</reference>
<keyword evidence="1" id="KW-1133">Transmembrane helix</keyword>
<gene>
    <name evidence="2" type="ORF">WN55_00558</name>
</gene>
<feature type="transmembrane region" description="Helical" evidence="1">
    <location>
        <begin position="96"/>
        <end position="117"/>
    </location>
</feature>
<evidence type="ECO:0008006" key="4">
    <source>
        <dbReference type="Google" id="ProtNLM"/>
    </source>
</evidence>
<keyword evidence="1" id="KW-0472">Membrane</keyword>
<keyword evidence="1" id="KW-0812">Transmembrane</keyword>